<sequence length="53" mass="6185">MSDITMCSGEGCDMKLDCYRHTANASDWQSWFMEVPIKDGNCDMFWDNEEIVK</sequence>
<name>A0A6J5PT12_9CAUD</name>
<accession>A0A6J5PT12</accession>
<gene>
    <name evidence="1" type="ORF">UFOVP950_38</name>
</gene>
<protein>
    <submittedName>
        <fullName evidence="1">Uncharacterized protein</fullName>
    </submittedName>
</protein>
<organism evidence="1">
    <name type="scientific">uncultured Caudovirales phage</name>
    <dbReference type="NCBI Taxonomy" id="2100421"/>
    <lineage>
        <taxon>Viruses</taxon>
        <taxon>Duplodnaviria</taxon>
        <taxon>Heunggongvirae</taxon>
        <taxon>Uroviricota</taxon>
        <taxon>Caudoviricetes</taxon>
        <taxon>Peduoviridae</taxon>
        <taxon>Maltschvirus</taxon>
        <taxon>Maltschvirus maltsch</taxon>
    </lineage>
</organism>
<proteinExistence type="predicted"/>
<evidence type="ECO:0000313" key="1">
    <source>
        <dbReference type="EMBL" id="CAB4173196.1"/>
    </source>
</evidence>
<reference evidence="1" key="1">
    <citation type="submission" date="2020-05" db="EMBL/GenBank/DDBJ databases">
        <authorList>
            <person name="Chiriac C."/>
            <person name="Salcher M."/>
            <person name="Ghai R."/>
            <person name="Kavagutti S V."/>
        </authorList>
    </citation>
    <scope>NUCLEOTIDE SEQUENCE</scope>
</reference>
<dbReference type="EMBL" id="LR796894">
    <property type="protein sequence ID" value="CAB4173196.1"/>
    <property type="molecule type" value="Genomic_DNA"/>
</dbReference>